<gene>
    <name evidence="2" type="ORF">SCHPADRAFT_939625</name>
</gene>
<dbReference type="InParanoid" id="A0A0H2SBQ6"/>
<accession>A0A0H2SBQ6</accession>
<feature type="compositionally biased region" description="Basic residues" evidence="1">
    <location>
        <begin position="157"/>
        <end position="166"/>
    </location>
</feature>
<feature type="compositionally biased region" description="Polar residues" evidence="1">
    <location>
        <begin position="129"/>
        <end position="140"/>
    </location>
</feature>
<protein>
    <submittedName>
        <fullName evidence="2">Uncharacterized protein</fullName>
    </submittedName>
</protein>
<organism evidence="2 3">
    <name type="scientific">Schizopora paradoxa</name>
    <dbReference type="NCBI Taxonomy" id="27342"/>
    <lineage>
        <taxon>Eukaryota</taxon>
        <taxon>Fungi</taxon>
        <taxon>Dikarya</taxon>
        <taxon>Basidiomycota</taxon>
        <taxon>Agaricomycotina</taxon>
        <taxon>Agaricomycetes</taxon>
        <taxon>Hymenochaetales</taxon>
        <taxon>Schizoporaceae</taxon>
        <taxon>Schizopora</taxon>
    </lineage>
</organism>
<evidence type="ECO:0000313" key="2">
    <source>
        <dbReference type="EMBL" id="KLO14331.1"/>
    </source>
</evidence>
<evidence type="ECO:0000256" key="1">
    <source>
        <dbReference type="SAM" id="MobiDB-lite"/>
    </source>
</evidence>
<sequence>MVSYWSSSFHIVLSGLPAPGLASKKLASWAHFSIDRNCKPHHCCQILYLDREISDRNQTYDTEPSSATLLRTRTGVETAGFSQSLALSNGPSGQQMPNSPTSGSGMAASSSTYSIQQYWDQQQMAMQDSRPSSSNLTPNGATGAGPGEGDVGMHEATHHHHHHPQQSHHLGGMSNPNSMRVDKLRVLLFRASAFGVVIALRVLDGWDEEPVIAVRSRNVIRCGAGVVKDGCSFAAQLDTRTPKMFSMSVANWSLRAFRAFEGRVFVSTSTGVTFLRSTIFPSEHAPIEPSPQAYTRLALDALAISPFVRDFAFWFSPGE</sequence>
<reference evidence="2 3" key="1">
    <citation type="submission" date="2015-04" db="EMBL/GenBank/DDBJ databases">
        <title>Complete genome sequence of Schizopora paradoxa KUC8140, a cosmopolitan wood degrader in East Asia.</title>
        <authorList>
            <consortium name="DOE Joint Genome Institute"/>
            <person name="Min B."/>
            <person name="Park H."/>
            <person name="Jang Y."/>
            <person name="Kim J.-J."/>
            <person name="Kim K.H."/>
            <person name="Pangilinan J."/>
            <person name="Lipzen A."/>
            <person name="Riley R."/>
            <person name="Grigoriev I.V."/>
            <person name="Spatafora J.W."/>
            <person name="Choi I.-G."/>
        </authorList>
    </citation>
    <scope>NUCLEOTIDE SEQUENCE [LARGE SCALE GENOMIC DNA]</scope>
    <source>
        <strain evidence="2 3">KUC8140</strain>
    </source>
</reference>
<keyword evidence="3" id="KW-1185">Reference proteome</keyword>
<feature type="compositionally biased region" description="Polar residues" evidence="1">
    <location>
        <begin position="84"/>
        <end position="98"/>
    </location>
</feature>
<feature type="region of interest" description="Disordered" evidence="1">
    <location>
        <begin position="121"/>
        <end position="176"/>
    </location>
</feature>
<dbReference type="EMBL" id="KQ085945">
    <property type="protein sequence ID" value="KLO14331.1"/>
    <property type="molecule type" value="Genomic_DNA"/>
</dbReference>
<proteinExistence type="predicted"/>
<feature type="region of interest" description="Disordered" evidence="1">
    <location>
        <begin position="84"/>
        <end position="108"/>
    </location>
</feature>
<dbReference type="Proteomes" id="UP000053477">
    <property type="component" value="Unassembled WGS sequence"/>
</dbReference>
<dbReference type="AlphaFoldDB" id="A0A0H2SBQ6"/>
<evidence type="ECO:0000313" key="3">
    <source>
        <dbReference type="Proteomes" id="UP000053477"/>
    </source>
</evidence>
<feature type="compositionally biased region" description="Low complexity" evidence="1">
    <location>
        <begin position="99"/>
        <end position="108"/>
    </location>
</feature>
<name>A0A0H2SBQ6_9AGAM</name>